<accession>A0A0M6XLD2</accession>
<feature type="region of interest" description="Disordered" evidence="1">
    <location>
        <begin position="145"/>
        <end position="225"/>
    </location>
</feature>
<protein>
    <submittedName>
        <fullName evidence="3">Uncharacterized protein</fullName>
    </submittedName>
</protein>
<organism evidence="3 4">
    <name type="scientific">Jannaschia rubra</name>
    <dbReference type="NCBI Taxonomy" id="282197"/>
    <lineage>
        <taxon>Bacteria</taxon>
        <taxon>Pseudomonadati</taxon>
        <taxon>Pseudomonadota</taxon>
        <taxon>Alphaproteobacteria</taxon>
        <taxon>Rhodobacterales</taxon>
        <taxon>Roseobacteraceae</taxon>
        <taxon>Jannaschia</taxon>
    </lineage>
</organism>
<keyword evidence="2" id="KW-0732">Signal</keyword>
<evidence type="ECO:0000256" key="1">
    <source>
        <dbReference type="SAM" id="MobiDB-lite"/>
    </source>
</evidence>
<sequence>MKTCRTSLIAAFAASTMLVVPALAQQEGGTMRPLGPDERMSESIDPNSGATIRIITRQMAPAAQQGTEAEDPDVSGPEPDEGSGDTATDDAGTDDSDMAADDMDGADMPGGMDMDTFARDLFEHGYRQGYVAALTEMRMRAMREMRRDGMRGEDMRGDRRRGDRPVMRSDRRMQSDPDERGERGMRGERDRDDDRRGDRRRGDRVQIVEDAEGNTIVMLPPGMTPQMFLRQLEQRGD</sequence>
<evidence type="ECO:0000256" key="2">
    <source>
        <dbReference type="SAM" id="SignalP"/>
    </source>
</evidence>
<proteinExistence type="predicted"/>
<dbReference type="Proteomes" id="UP000048908">
    <property type="component" value="Unassembled WGS sequence"/>
</dbReference>
<feature type="compositionally biased region" description="Basic and acidic residues" evidence="1">
    <location>
        <begin position="145"/>
        <end position="207"/>
    </location>
</feature>
<reference evidence="3 4" key="1">
    <citation type="submission" date="2015-07" db="EMBL/GenBank/DDBJ databases">
        <authorList>
            <person name="Noorani M."/>
        </authorList>
    </citation>
    <scope>NUCLEOTIDE SEQUENCE [LARGE SCALE GENOMIC DNA]</scope>
    <source>
        <strain evidence="3 4">CECT 5088</strain>
    </source>
</reference>
<evidence type="ECO:0000313" key="3">
    <source>
        <dbReference type="EMBL" id="CTQ31728.1"/>
    </source>
</evidence>
<dbReference type="AlphaFoldDB" id="A0A0M6XLD2"/>
<feature type="chain" id="PRO_5005806891" evidence="2">
    <location>
        <begin position="25"/>
        <end position="237"/>
    </location>
</feature>
<dbReference type="EMBL" id="CXPG01000011">
    <property type="protein sequence ID" value="CTQ31728.1"/>
    <property type="molecule type" value="Genomic_DNA"/>
</dbReference>
<feature type="compositionally biased region" description="Acidic residues" evidence="1">
    <location>
        <begin position="68"/>
        <end position="105"/>
    </location>
</feature>
<dbReference type="OrthoDB" id="10018561at2"/>
<dbReference type="RefSeq" id="WP_055681214.1">
    <property type="nucleotide sequence ID" value="NZ_CXPG01000011.1"/>
</dbReference>
<name>A0A0M6XLD2_9RHOB</name>
<gene>
    <name evidence="3" type="ORF">JAN5088_00487</name>
</gene>
<evidence type="ECO:0000313" key="4">
    <source>
        <dbReference type="Proteomes" id="UP000048908"/>
    </source>
</evidence>
<feature type="signal peptide" evidence="2">
    <location>
        <begin position="1"/>
        <end position="24"/>
    </location>
</feature>
<feature type="region of interest" description="Disordered" evidence="1">
    <location>
        <begin position="58"/>
        <end position="111"/>
    </location>
</feature>
<keyword evidence="4" id="KW-1185">Reference proteome</keyword>